<dbReference type="PANTHER" id="PTHR42699:SF1">
    <property type="entry name" value="CYSTATHIONINE GAMMA-SYNTHASE-RELATED"/>
    <property type="match status" value="1"/>
</dbReference>
<sequence>MPPAPQMLPLGQGNIYPLGGRHLTSDGRFHINKPVRDLADAVLRRLNITTDTNILCMLFSSPTNARKCATSLREASSDTGNTPESDIIHFYAPADPDSGFKSWSWASFSAVLMPDESWKKAMAFWRDTGSGLSTRHAEFCLEVLDYLSSESSNKEFCTRALRKRDCDSLPQSPAKVEAAEGSVDGVKSILARLATSEKPGQPTVSPDDVFLYPTGMNSIFSLSESLLQLDGDSSVAAFGWLYPETVEVLRAGWGKVLSYKFGTEREYKHLEESLGSGDMIKALFCEIPSNITLYTPDLRRIRALADKYGLIVACDDTVAGYFNIDALPYVDVMISSLTKTFSGASNVTGGSLVLNPASQYHSTLRNILRDNYEKTYFPLDVAQLLTNCQSMAWRVKKCNQNTLPLVKLFASHPTVATVHHPSIEPTSHLYKSVMRKVGGYGNLLSVIFHNSRSAEHFYNILDTCKGSSFGTNFTLAVPYVQLANYWNQDKVERYGVPRHIIRISVGVEDEKELVEVVARALEGVVEFEAWPGQGAERSMCKEGHILRGQ</sequence>
<dbReference type="PANTHER" id="PTHR42699">
    <property type="match status" value="1"/>
</dbReference>
<gene>
    <name evidence="4" type="ORF">ASPSYDRAFT_1158582</name>
</gene>
<dbReference type="SUPFAM" id="SSF53383">
    <property type="entry name" value="PLP-dependent transferases"/>
    <property type="match status" value="1"/>
</dbReference>
<comment type="similarity">
    <text evidence="3">Belongs to the trans-sulfuration enzymes family.</text>
</comment>
<dbReference type="EMBL" id="KV878591">
    <property type="protein sequence ID" value="OJJ56097.1"/>
    <property type="molecule type" value="Genomic_DNA"/>
</dbReference>
<dbReference type="InterPro" id="IPR051750">
    <property type="entry name" value="Trans-sulfuration_enzymes"/>
</dbReference>
<dbReference type="InterPro" id="IPR000277">
    <property type="entry name" value="Cys/Met-Metab_PyrdxlP-dep_enz"/>
</dbReference>
<proteinExistence type="inferred from homology"/>
<name>A0A1L9T9I7_9EURO</name>
<dbReference type="InterPro" id="IPR015421">
    <property type="entry name" value="PyrdxlP-dep_Trfase_major"/>
</dbReference>
<accession>A0A1L9T9I7</accession>
<dbReference type="STRING" id="1036612.A0A1L9T9I7"/>
<dbReference type="GeneID" id="63756119"/>
<evidence type="ECO:0000256" key="2">
    <source>
        <dbReference type="ARBA" id="ARBA00022898"/>
    </source>
</evidence>
<dbReference type="Proteomes" id="UP000184356">
    <property type="component" value="Unassembled WGS sequence"/>
</dbReference>
<dbReference type="Gene3D" id="3.90.1150.10">
    <property type="entry name" value="Aspartate Aminotransferase, domain 1"/>
    <property type="match status" value="1"/>
</dbReference>
<comment type="cofactor">
    <cofactor evidence="1 3">
        <name>pyridoxal 5'-phosphate</name>
        <dbReference type="ChEBI" id="CHEBI:597326"/>
    </cofactor>
</comment>
<evidence type="ECO:0008006" key="6">
    <source>
        <dbReference type="Google" id="ProtNLM"/>
    </source>
</evidence>
<dbReference type="Pfam" id="PF01053">
    <property type="entry name" value="Cys_Met_Meta_PP"/>
    <property type="match status" value="1"/>
</dbReference>
<dbReference type="OrthoDB" id="10047078at2759"/>
<dbReference type="InterPro" id="IPR015422">
    <property type="entry name" value="PyrdxlP-dep_Trfase_small"/>
</dbReference>
<dbReference type="GO" id="GO:0030170">
    <property type="term" value="F:pyridoxal phosphate binding"/>
    <property type="evidence" value="ECO:0007669"/>
    <property type="project" value="InterPro"/>
</dbReference>
<dbReference type="VEuPathDB" id="FungiDB:ASPSYDRAFT_1158582"/>
<dbReference type="InterPro" id="IPR015424">
    <property type="entry name" value="PyrdxlP-dep_Trfase"/>
</dbReference>
<protein>
    <recommendedName>
        <fullName evidence="6">Cystathionine gamma-synthase</fullName>
    </recommendedName>
</protein>
<dbReference type="GO" id="GO:0019346">
    <property type="term" value="P:transsulfuration"/>
    <property type="evidence" value="ECO:0007669"/>
    <property type="project" value="InterPro"/>
</dbReference>
<dbReference type="Gene3D" id="3.40.640.10">
    <property type="entry name" value="Type I PLP-dependent aspartate aminotransferase-like (Major domain)"/>
    <property type="match status" value="1"/>
</dbReference>
<evidence type="ECO:0000313" key="5">
    <source>
        <dbReference type="Proteomes" id="UP000184356"/>
    </source>
</evidence>
<organism evidence="4 5">
    <name type="scientific">Aspergillus sydowii CBS 593.65</name>
    <dbReference type="NCBI Taxonomy" id="1036612"/>
    <lineage>
        <taxon>Eukaryota</taxon>
        <taxon>Fungi</taxon>
        <taxon>Dikarya</taxon>
        <taxon>Ascomycota</taxon>
        <taxon>Pezizomycotina</taxon>
        <taxon>Eurotiomycetes</taxon>
        <taxon>Eurotiomycetidae</taxon>
        <taxon>Eurotiales</taxon>
        <taxon>Aspergillaceae</taxon>
        <taxon>Aspergillus</taxon>
        <taxon>Aspergillus subgen. Nidulantes</taxon>
    </lineage>
</organism>
<dbReference type="GO" id="GO:0003962">
    <property type="term" value="F:cystathionine gamma-synthase activity"/>
    <property type="evidence" value="ECO:0007669"/>
    <property type="project" value="TreeGrafter"/>
</dbReference>
<keyword evidence="5" id="KW-1185">Reference proteome</keyword>
<evidence type="ECO:0000313" key="4">
    <source>
        <dbReference type="EMBL" id="OJJ56097.1"/>
    </source>
</evidence>
<reference evidence="5" key="1">
    <citation type="journal article" date="2017" name="Genome Biol.">
        <title>Comparative genomics reveals high biological diversity and specific adaptations in the industrially and medically important fungal genus Aspergillus.</title>
        <authorList>
            <person name="de Vries R.P."/>
            <person name="Riley R."/>
            <person name="Wiebenga A."/>
            <person name="Aguilar-Osorio G."/>
            <person name="Amillis S."/>
            <person name="Uchima C.A."/>
            <person name="Anderluh G."/>
            <person name="Asadollahi M."/>
            <person name="Askin M."/>
            <person name="Barry K."/>
            <person name="Battaglia E."/>
            <person name="Bayram O."/>
            <person name="Benocci T."/>
            <person name="Braus-Stromeyer S.A."/>
            <person name="Caldana C."/>
            <person name="Canovas D."/>
            <person name="Cerqueira G.C."/>
            <person name="Chen F."/>
            <person name="Chen W."/>
            <person name="Choi C."/>
            <person name="Clum A."/>
            <person name="Dos Santos R.A."/>
            <person name="Damasio A.R."/>
            <person name="Diallinas G."/>
            <person name="Emri T."/>
            <person name="Fekete E."/>
            <person name="Flipphi M."/>
            <person name="Freyberg S."/>
            <person name="Gallo A."/>
            <person name="Gournas C."/>
            <person name="Habgood R."/>
            <person name="Hainaut M."/>
            <person name="Harispe M.L."/>
            <person name="Henrissat B."/>
            <person name="Hilden K.S."/>
            <person name="Hope R."/>
            <person name="Hossain A."/>
            <person name="Karabika E."/>
            <person name="Karaffa L."/>
            <person name="Karanyi Z."/>
            <person name="Krasevec N."/>
            <person name="Kuo A."/>
            <person name="Kusch H."/>
            <person name="LaButti K."/>
            <person name="Lagendijk E.L."/>
            <person name="Lapidus A."/>
            <person name="Levasseur A."/>
            <person name="Lindquist E."/>
            <person name="Lipzen A."/>
            <person name="Logrieco A.F."/>
            <person name="MacCabe A."/>
            <person name="Maekelae M.R."/>
            <person name="Malavazi I."/>
            <person name="Melin P."/>
            <person name="Meyer V."/>
            <person name="Mielnichuk N."/>
            <person name="Miskei M."/>
            <person name="Molnar A.P."/>
            <person name="Mule G."/>
            <person name="Ngan C.Y."/>
            <person name="Orejas M."/>
            <person name="Orosz E."/>
            <person name="Ouedraogo J.P."/>
            <person name="Overkamp K.M."/>
            <person name="Park H.-S."/>
            <person name="Perrone G."/>
            <person name="Piumi F."/>
            <person name="Punt P.J."/>
            <person name="Ram A.F."/>
            <person name="Ramon A."/>
            <person name="Rauscher S."/>
            <person name="Record E."/>
            <person name="Riano-Pachon D.M."/>
            <person name="Robert V."/>
            <person name="Roehrig J."/>
            <person name="Ruller R."/>
            <person name="Salamov A."/>
            <person name="Salih N.S."/>
            <person name="Samson R.A."/>
            <person name="Sandor E."/>
            <person name="Sanguinetti M."/>
            <person name="Schuetze T."/>
            <person name="Sepcic K."/>
            <person name="Shelest E."/>
            <person name="Sherlock G."/>
            <person name="Sophianopoulou V."/>
            <person name="Squina F.M."/>
            <person name="Sun H."/>
            <person name="Susca A."/>
            <person name="Todd R.B."/>
            <person name="Tsang A."/>
            <person name="Unkles S.E."/>
            <person name="van de Wiele N."/>
            <person name="van Rossen-Uffink D."/>
            <person name="Oliveira J.V."/>
            <person name="Vesth T.C."/>
            <person name="Visser J."/>
            <person name="Yu J.-H."/>
            <person name="Zhou M."/>
            <person name="Andersen M.R."/>
            <person name="Archer D.B."/>
            <person name="Baker S.E."/>
            <person name="Benoit I."/>
            <person name="Brakhage A.A."/>
            <person name="Braus G.H."/>
            <person name="Fischer R."/>
            <person name="Frisvad J.C."/>
            <person name="Goldman G.H."/>
            <person name="Houbraken J."/>
            <person name="Oakley B."/>
            <person name="Pocsi I."/>
            <person name="Scazzocchio C."/>
            <person name="Seiboth B."/>
            <person name="vanKuyk P.A."/>
            <person name="Wortman J."/>
            <person name="Dyer P.S."/>
            <person name="Grigoriev I.V."/>
        </authorList>
    </citation>
    <scope>NUCLEOTIDE SEQUENCE [LARGE SCALE GENOMIC DNA]</scope>
    <source>
        <strain evidence="5">CBS 593.65</strain>
    </source>
</reference>
<evidence type="ECO:0000256" key="3">
    <source>
        <dbReference type="RuleBase" id="RU362118"/>
    </source>
</evidence>
<keyword evidence="2 3" id="KW-0663">Pyridoxal phosphate</keyword>
<evidence type="ECO:0000256" key="1">
    <source>
        <dbReference type="ARBA" id="ARBA00001933"/>
    </source>
</evidence>
<dbReference type="AlphaFoldDB" id="A0A1L9T9I7"/>
<dbReference type="RefSeq" id="XP_040699903.1">
    <property type="nucleotide sequence ID" value="XM_040840046.1"/>
</dbReference>